<proteinExistence type="inferred from homology"/>
<keyword evidence="1" id="KW-0479">Metal-binding</keyword>
<dbReference type="GO" id="GO:0016787">
    <property type="term" value="F:hydrolase activity"/>
    <property type="evidence" value="ECO:0007669"/>
    <property type="project" value="UniProtKB-KW"/>
</dbReference>
<dbReference type="PANTHER" id="PTHR42988:SF2">
    <property type="entry name" value="CYCLIC NUCLEOTIDE PHOSPHODIESTERASE CBUA0032-RELATED"/>
    <property type="match status" value="1"/>
</dbReference>
<keyword evidence="7" id="KW-1185">Reference proteome</keyword>
<gene>
    <name evidence="6" type="ORF">SAMN02745172_00112</name>
</gene>
<feature type="domain" description="Calcineurin-like phosphoesterase" evidence="5">
    <location>
        <begin position="2"/>
        <end position="236"/>
    </location>
</feature>
<dbReference type="InterPro" id="IPR004843">
    <property type="entry name" value="Calcineurin-like_PHP"/>
</dbReference>
<protein>
    <submittedName>
        <fullName evidence="6">3',5'-cyclic AMP phosphodiesterase CpdA</fullName>
    </submittedName>
</protein>
<dbReference type="SUPFAM" id="SSF56300">
    <property type="entry name" value="Metallo-dependent phosphatases"/>
    <property type="match status" value="1"/>
</dbReference>
<evidence type="ECO:0000259" key="5">
    <source>
        <dbReference type="Pfam" id="PF00149"/>
    </source>
</evidence>
<keyword evidence="2" id="KW-0378">Hydrolase</keyword>
<dbReference type="InterPro" id="IPR050884">
    <property type="entry name" value="CNP_phosphodiesterase-III"/>
</dbReference>
<dbReference type="GO" id="GO:0046872">
    <property type="term" value="F:metal ion binding"/>
    <property type="evidence" value="ECO:0007669"/>
    <property type="project" value="UniProtKB-KW"/>
</dbReference>
<keyword evidence="3" id="KW-0408">Iron</keyword>
<dbReference type="Pfam" id="PF00149">
    <property type="entry name" value="Metallophos"/>
    <property type="match status" value="1"/>
</dbReference>
<evidence type="ECO:0000313" key="6">
    <source>
        <dbReference type="EMBL" id="SHO59922.1"/>
    </source>
</evidence>
<evidence type="ECO:0000256" key="3">
    <source>
        <dbReference type="ARBA" id="ARBA00023004"/>
    </source>
</evidence>
<evidence type="ECO:0000256" key="2">
    <source>
        <dbReference type="ARBA" id="ARBA00022801"/>
    </source>
</evidence>
<dbReference type="AlphaFoldDB" id="A0A1M7Z532"/>
<dbReference type="Gene3D" id="3.60.21.10">
    <property type="match status" value="1"/>
</dbReference>
<sequence length="320" mass="34780">MFRLAHLSDPHLGPLPDVRYRQLASKRAIGYVNWRRNRAVKLGSDSLDILLADLEMTAPDHLAVTGDLVNLALPEEIKLAAAWLDTLGSPTGVTVVPGNHDAYVPGAVGRAGRHWAAFMQGDPDRAVSDEPDPGGVLGARFPFVRRRGPIAIVGTSSARASAPFMATGHFGTTQSLILTEILEALRHEGLFRVVLIHHPPVRGSTPWHKRLIGGSRFRAAIREAGAELVLHGHNHRAGVLHIKGRDGRVPVVGVPSASATPDERHEGARYNLFEIDGGPGAWHCRMIERGLTPEAPETVEEISSRLLMRPRSRATRTQLS</sequence>
<dbReference type="EMBL" id="FRXO01000001">
    <property type="protein sequence ID" value="SHO59922.1"/>
    <property type="molecule type" value="Genomic_DNA"/>
</dbReference>
<evidence type="ECO:0000256" key="1">
    <source>
        <dbReference type="ARBA" id="ARBA00022723"/>
    </source>
</evidence>
<accession>A0A1M7Z532</accession>
<name>A0A1M7Z532_9HYPH</name>
<dbReference type="Proteomes" id="UP000186406">
    <property type="component" value="Unassembled WGS sequence"/>
</dbReference>
<dbReference type="STRING" id="1123029.SAMN02745172_00112"/>
<organism evidence="6 7">
    <name type="scientific">Pseudoxanthobacter soli DSM 19599</name>
    <dbReference type="NCBI Taxonomy" id="1123029"/>
    <lineage>
        <taxon>Bacteria</taxon>
        <taxon>Pseudomonadati</taxon>
        <taxon>Pseudomonadota</taxon>
        <taxon>Alphaproteobacteria</taxon>
        <taxon>Hyphomicrobiales</taxon>
        <taxon>Segnochrobactraceae</taxon>
        <taxon>Pseudoxanthobacter</taxon>
    </lineage>
</organism>
<dbReference type="InterPro" id="IPR029052">
    <property type="entry name" value="Metallo-depent_PP-like"/>
</dbReference>
<dbReference type="RefSeq" id="WP_073625281.1">
    <property type="nucleotide sequence ID" value="NZ_FRXO01000001.1"/>
</dbReference>
<dbReference type="PANTHER" id="PTHR42988">
    <property type="entry name" value="PHOSPHOHYDROLASE"/>
    <property type="match status" value="1"/>
</dbReference>
<comment type="similarity">
    <text evidence="4">Belongs to the cyclic nucleotide phosphodiesterase class-III family.</text>
</comment>
<evidence type="ECO:0000313" key="7">
    <source>
        <dbReference type="Proteomes" id="UP000186406"/>
    </source>
</evidence>
<evidence type="ECO:0000256" key="4">
    <source>
        <dbReference type="ARBA" id="ARBA00025742"/>
    </source>
</evidence>
<reference evidence="6 7" key="1">
    <citation type="submission" date="2016-12" db="EMBL/GenBank/DDBJ databases">
        <authorList>
            <person name="Song W.-J."/>
            <person name="Kurnit D.M."/>
        </authorList>
    </citation>
    <scope>NUCLEOTIDE SEQUENCE [LARGE SCALE GENOMIC DNA]</scope>
    <source>
        <strain evidence="6 7">DSM 19599</strain>
    </source>
</reference>
<dbReference type="CDD" id="cd00838">
    <property type="entry name" value="MPP_superfamily"/>
    <property type="match status" value="1"/>
</dbReference>
<dbReference type="OrthoDB" id="9794568at2"/>